<gene>
    <name evidence="10" type="ORF">SPI_04645</name>
</gene>
<evidence type="ECO:0000313" key="11">
    <source>
        <dbReference type="Proteomes" id="UP000076874"/>
    </source>
</evidence>
<comment type="similarity">
    <text evidence="6">Belongs to the PIR protein family.</text>
</comment>
<comment type="caution">
    <text evidence="10">The sequence shown here is derived from an EMBL/GenBank/DDBJ whole genome shotgun (WGS) entry which is preliminary data.</text>
</comment>
<dbReference type="OrthoDB" id="5415592at2759"/>
<evidence type="ECO:0000256" key="4">
    <source>
        <dbReference type="ARBA" id="ARBA00022729"/>
    </source>
</evidence>
<evidence type="ECO:0000256" key="8">
    <source>
        <dbReference type="SAM" id="SignalP"/>
    </source>
</evidence>
<feature type="signal peptide" evidence="8">
    <location>
        <begin position="1"/>
        <end position="16"/>
    </location>
</feature>
<dbReference type="InterPro" id="IPR054508">
    <property type="entry name" value="PIR1-like_C"/>
</dbReference>
<dbReference type="InterPro" id="IPR051153">
    <property type="entry name" value="Yeast_CWMannoprotein_PIR"/>
</dbReference>
<dbReference type="GO" id="GO:0009277">
    <property type="term" value="C:fungal-type cell wall"/>
    <property type="evidence" value="ECO:0007669"/>
    <property type="project" value="TreeGrafter"/>
</dbReference>
<keyword evidence="2" id="KW-0134">Cell wall</keyword>
<feature type="chain" id="PRO_5007893109" evidence="8">
    <location>
        <begin position="17"/>
        <end position="344"/>
    </location>
</feature>
<organism evidence="10 11">
    <name type="scientific">Niveomyces insectorum RCEF 264</name>
    <dbReference type="NCBI Taxonomy" id="1081102"/>
    <lineage>
        <taxon>Eukaryota</taxon>
        <taxon>Fungi</taxon>
        <taxon>Dikarya</taxon>
        <taxon>Ascomycota</taxon>
        <taxon>Pezizomycotina</taxon>
        <taxon>Sordariomycetes</taxon>
        <taxon>Hypocreomycetidae</taxon>
        <taxon>Hypocreales</taxon>
        <taxon>Cordycipitaceae</taxon>
        <taxon>Niveomyces</taxon>
    </lineage>
</organism>
<keyword evidence="3" id="KW-0964">Secreted</keyword>
<dbReference type="GO" id="GO:0005199">
    <property type="term" value="F:structural constituent of cell wall"/>
    <property type="evidence" value="ECO:0007669"/>
    <property type="project" value="InterPro"/>
</dbReference>
<dbReference type="PANTHER" id="PTHR47254">
    <property type="entry name" value="CELL WALL MANNOPROTEIN CIS3-RELATED"/>
    <property type="match status" value="1"/>
</dbReference>
<dbReference type="PANTHER" id="PTHR47254:SF1">
    <property type="entry name" value="CELL WALL MANNOPROTEIN CIS3-RELATED"/>
    <property type="match status" value="1"/>
</dbReference>
<evidence type="ECO:0000256" key="7">
    <source>
        <dbReference type="SAM" id="MobiDB-lite"/>
    </source>
</evidence>
<dbReference type="PROSITE" id="PS50256">
    <property type="entry name" value="PIR_REPEAT_2"/>
    <property type="match status" value="1"/>
</dbReference>
<proteinExistence type="inferred from homology"/>
<accession>A0A167UPV4</accession>
<name>A0A167UPV4_9HYPO</name>
<evidence type="ECO:0000256" key="6">
    <source>
        <dbReference type="ARBA" id="ARBA00038219"/>
    </source>
</evidence>
<dbReference type="Pfam" id="PF22799">
    <property type="entry name" value="PIR1-like_C"/>
    <property type="match status" value="1"/>
</dbReference>
<feature type="region of interest" description="Disordered" evidence="7">
    <location>
        <begin position="248"/>
        <end position="278"/>
    </location>
</feature>
<evidence type="ECO:0000259" key="9">
    <source>
        <dbReference type="Pfam" id="PF22799"/>
    </source>
</evidence>
<keyword evidence="11" id="KW-1185">Reference proteome</keyword>
<sequence length="344" mass="34746">MKSTVALLSFVGAALAQGVTQPIAPSNAYPAGCSKDYAGDVQVTIELVKNAKRGFVQKRASSSCDTDGLLQMKLSNGILTDSQGRTGYIASNHQFQFDNPPQAGAIYTAGFSLCGNDSLALGASTTWWQCQSGNFWNLYDKNWADQCEPVQIVALPCSDSGSAPPAAQSQDGQIVATEVITTTVVKPISDGQPQVITTTIPVPICQIGDGQIQGHNTPCASITAAPTPAAPSGVPVSQYSDGQIQVTKPATGAGTGAGTAPVAPTAPAAGTTKQPPVVTTAAPSLKTTFIGNSTKTTSKAASIGTLSSLGQTSATAVTANDALRISGSSFGALVVGVIAGCLAL</sequence>
<dbReference type="EMBL" id="AZHD01000007">
    <property type="protein sequence ID" value="OAA61786.1"/>
    <property type="molecule type" value="Genomic_DNA"/>
</dbReference>
<evidence type="ECO:0000256" key="2">
    <source>
        <dbReference type="ARBA" id="ARBA00022512"/>
    </source>
</evidence>
<keyword evidence="4 8" id="KW-0732">Signal</keyword>
<comment type="subcellular location">
    <subcellularLocation>
        <location evidence="1">Secreted</location>
        <location evidence="1">Cell wall</location>
    </subcellularLocation>
</comment>
<evidence type="ECO:0000313" key="10">
    <source>
        <dbReference type="EMBL" id="OAA61786.1"/>
    </source>
</evidence>
<evidence type="ECO:0000256" key="5">
    <source>
        <dbReference type="ARBA" id="ARBA00022737"/>
    </source>
</evidence>
<evidence type="ECO:0000256" key="1">
    <source>
        <dbReference type="ARBA" id="ARBA00004191"/>
    </source>
</evidence>
<feature type="domain" description="Cell wall mannoprotein PIR1-like C-terminal" evidence="9">
    <location>
        <begin position="77"/>
        <end position="150"/>
    </location>
</feature>
<protein>
    <submittedName>
        <fullName evidence="10">Covalently-linked cell wall protein</fullName>
    </submittedName>
</protein>
<dbReference type="AlphaFoldDB" id="A0A167UPV4"/>
<reference evidence="10 11" key="1">
    <citation type="journal article" date="2016" name="Genome Biol. Evol.">
        <title>Divergent and convergent evolution of fungal pathogenicity.</title>
        <authorList>
            <person name="Shang Y."/>
            <person name="Xiao G."/>
            <person name="Zheng P."/>
            <person name="Cen K."/>
            <person name="Zhan S."/>
            <person name="Wang C."/>
        </authorList>
    </citation>
    <scope>NUCLEOTIDE SEQUENCE [LARGE SCALE GENOMIC DNA]</scope>
    <source>
        <strain evidence="10 11">RCEF 264</strain>
    </source>
</reference>
<dbReference type="InterPro" id="IPR000420">
    <property type="entry name" value="Yeast_PIR_rpt"/>
</dbReference>
<dbReference type="Proteomes" id="UP000076874">
    <property type="component" value="Unassembled WGS sequence"/>
</dbReference>
<evidence type="ECO:0000256" key="3">
    <source>
        <dbReference type="ARBA" id="ARBA00022525"/>
    </source>
</evidence>
<dbReference type="GO" id="GO:0031505">
    <property type="term" value="P:fungal-type cell wall organization"/>
    <property type="evidence" value="ECO:0007669"/>
    <property type="project" value="UniProtKB-ARBA"/>
</dbReference>
<keyword evidence="5" id="KW-0677">Repeat</keyword>
<feature type="compositionally biased region" description="Low complexity" evidence="7">
    <location>
        <begin position="248"/>
        <end position="273"/>
    </location>
</feature>